<gene>
    <name evidence="2" type="ORF">PU648_59435</name>
</gene>
<dbReference type="EMBL" id="JARAKF010000006">
    <property type="protein sequence ID" value="MDU9001988.1"/>
    <property type="molecule type" value="Genomic_DNA"/>
</dbReference>
<feature type="region of interest" description="Disordered" evidence="1">
    <location>
        <begin position="91"/>
        <end position="112"/>
    </location>
</feature>
<organism evidence="2 3">
    <name type="scientific">Streptomyces mirabilis</name>
    <dbReference type="NCBI Taxonomy" id="68239"/>
    <lineage>
        <taxon>Bacteria</taxon>
        <taxon>Bacillati</taxon>
        <taxon>Actinomycetota</taxon>
        <taxon>Actinomycetes</taxon>
        <taxon>Kitasatosporales</taxon>
        <taxon>Streptomycetaceae</taxon>
        <taxon>Streptomyces</taxon>
    </lineage>
</organism>
<evidence type="ECO:0000313" key="2">
    <source>
        <dbReference type="EMBL" id="MDU9001988.1"/>
    </source>
</evidence>
<reference evidence="2 3" key="1">
    <citation type="submission" date="2023-02" db="EMBL/GenBank/DDBJ databases">
        <authorList>
            <person name="Maleckis M."/>
        </authorList>
    </citation>
    <scope>NUCLEOTIDE SEQUENCE [LARGE SCALE GENOMIC DNA]</scope>
    <source>
        <strain evidence="2 3">P8-A2</strain>
    </source>
</reference>
<dbReference type="RefSeq" id="WP_316738823.1">
    <property type="nucleotide sequence ID" value="NZ_CP107955.1"/>
</dbReference>
<name>A0ABU3V759_9ACTN</name>
<evidence type="ECO:0000313" key="3">
    <source>
        <dbReference type="Proteomes" id="UP001257627"/>
    </source>
</evidence>
<protein>
    <submittedName>
        <fullName evidence="2">Uncharacterized protein</fullName>
    </submittedName>
</protein>
<dbReference type="Proteomes" id="UP001257627">
    <property type="component" value="Unassembled WGS sequence"/>
</dbReference>
<evidence type="ECO:0000256" key="1">
    <source>
        <dbReference type="SAM" id="MobiDB-lite"/>
    </source>
</evidence>
<accession>A0ABU3V759</accession>
<keyword evidence="3" id="KW-1185">Reference proteome</keyword>
<comment type="caution">
    <text evidence="2">The sequence shown here is derived from an EMBL/GenBank/DDBJ whole genome shotgun (WGS) entry which is preliminary data.</text>
</comment>
<feature type="region of interest" description="Disordered" evidence="1">
    <location>
        <begin position="1"/>
        <end position="24"/>
    </location>
</feature>
<sequence length="112" mass="12283">MMIPVLPGVSDARSEGQIPMDGGRRRLPKFREACVRCSLLRPDPAQQARLVEIRDNLIARIAEAEREGWLGEVEGLRVSLAGAEDKLGQINRQAQTAPTSLGMPTTRSTDCE</sequence>
<proteinExistence type="predicted"/>